<dbReference type="AlphaFoldDB" id="A0A0K2TVH8"/>
<sequence>MGVENVDKIMDMVELERHVSTYSIAPELKISQKTVGNHLMWIILYML</sequence>
<keyword evidence="1" id="KW-0808">Transferase</keyword>
<keyword evidence="1" id="KW-0489">Methyltransferase</keyword>
<name>A0A0K2TVH8_LEPSM</name>
<proteinExistence type="predicted"/>
<accession>A0A0K2TVH8</accession>
<feature type="non-terminal residue" evidence="1">
    <location>
        <position position="47"/>
    </location>
</feature>
<protein>
    <submittedName>
        <fullName evidence="1">Histonelysine Nmethyltransferase SETMARlike [Ceratitis capitata]</fullName>
    </submittedName>
</protein>
<dbReference type="GO" id="GO:0008168">
    <property type="term" value="F:methyltransferase activity"/>
    <property type="evidence" value="ECO:0007669"/>
    <property type="project" value="UniProtKB-KW"/>
</dbReference>
<organism evidence="1">
    <name type="scientific">Lepeophtheirus salmonis</name>
    <name type="common">Salmon louse</name>
    <name type="synonym">Caligus salmonis</name>
    <dbReference type="NCBI Taxonomy" id="72036"/>
    <lineage>
        <taxon>Eukaryota</taxon>
        <taxon>Metazoa</taxon>
        <taxon>Ecdysozoa</taxon>
        <taxon>Arthropoda</taxon>
        <taxon>Crustacea</taxon>
        <taxon>Multicrustacea</taxon>
        <taxon>Hexanauplia</taxon>
        <taxon>Copepoda</taxon>
        <taxon>Siphonostomatoida</taxon>
        <taxon>Caligidae</taxon>
        <taxon>Lepeophtheirus</taxon>
    </lineage>
</organism>
<reference evidence="1" key="1">
    <citation type="submission" date="2014-05" db="EMBL/GenBank/DDBJ databases">
        <authorList>
            <person name="Chronopoulou M."/>
        </authorList>
    </citation>
    <scope>NUCLEOTIDE SEQUENCE</scope>
    <source>
        <tissue evidence="1">Whole organism</tissue>
    </source>
</reference>
<dbReference type="GO" id="GO:0032259">
    <property type="term" value="P:methylation"/>
    <property type="evidence" value="ECO:0007669"/>
    <property type="project" value="UniProtKB-KW"/>
</dbReference>
<evidence type="ECO:0000313" key="1">
    <source>
        <dbReference type="EMBL" id="CDW29697.1"/>
    </source>
</evidence>
<dbReference type="EMBL" id="HACA01012336">
    <property type="protein sequence ID" value="CDW29697.1"/>
    <property type="molecule type" value="Transcribed_RNA"/>
</dbReference>